<evidence type="ECO:0000259" key="5">
    <source>
        <dbReference type="PROSITE" id="PS50929"/>
    </source>
</evidence>
<dbReference type="SUPFAM" id="SSF90123">
    <property type="entry name" value="ABC transporter transmembrane region"/>
    <property type="match status" value="1"/>
</dbReference>
<reference evidence="6 7" key="1">
    <citation type="submission" date="2024-03" db="EMBL/GenBank/DDBJ databases">
        <title>The Acrasis kona genome and developmental transcriptomes reveal deep origins of eukaryotic multicellular pathways.</title>
        <authorList>
            <person name="Sheikh S."/>
            <person name="Fu C.-J."/>
            <person name="Brown M.W."/>
            <person name="Baldauf S.L."/>
        </authorList>
    </citation>
    <scope>NUCLEOTIDE SEQUENCE [LARGE SCALE GENOMIC DNA]</scope>
    <source>
        <strain evidence="6 7">ATCC MYA-3509</strain>
    </source>
</reference>
<keyword evidence="1" id="KW-0812">Transmembrane</keyword>
<evidence type="ECO:0000256" key="1">
    <source>
        <dbReference type="ARBA" id="ARBA00022692"/>
    </source>
</evidence>
<keyword evidence="2" id="KW-1133">Transmembrane helix</keyword>
<dbReference type="PROSITE" id="PS50929">
    <property type="entry name" value="ABC_TM1F"/>
    <property type="match status" value="1"/>
</dbReference>
<accession>A0AAW2ZAS8</accession>
<organism evidence="6 7">
    <name type="scientific">Acrasis kona</name>
    <dbReference type="NCBI Taxonomy" id="1008807"/>
    <lineage>
        <taxon>Eukaryota</taxon>
        <taxon>Discoba</taxon>
        <taxon>Heterolobosea</taxon>
        <taxon>Tetramitia</taxon>
        <taxon>Eutetramitia</taxon>
        <taxon>Acrasidae</taxon>
        <taxon>Acrasis</taxon>
    </lineage>
</organism>
<keyword evidence="4" id="KW-0732">Signal</keyword>
<feature type="domain" description="ABC transmembrane type-1" evidence="5">
    <location>
        <begin position="2"/>
        <end position="57"/>
    </location>
</feature>
<dbReference type="GO" id="GO:0005524">
    <property type="term" value="F:ATP binding"/>
    <property type="evidence" value="ECO:0007669"/>
    <property type="project" value="InterPro"/>
</dbReference>
<proteinExistence type="predicted"/>
<gene>
    <name evidence="6" type="ORF">AKO1_001261</name>
</gene>
<feature type="non-terminal residue" evidence="6">
    <location>
        <position position="57"/>
    </location>
</feature>
<dbReference type="InterPro" id="IPR036640">
    <property type="entry name" value="ABC1_TM_sf"/>
</dbReference>
<name>A0AAW2ZAS8_9EUKA</name>
<dbReference type="EMBL" id="JAOPGA020001286">
    <property type="protein sequence ID" value="KAL0486941.1"/>
    <property type="molecule type" value="Genomic_DNA"/>
</dbReference>
<comment type="caution">
    <text evidence="6">The sequence shown here is derived from an EMBL/GenBank/DDBJ whole genome shotgun (WGS) entry which is preliminary data.</text>
</comment>
<sequence length="57" mass="6107">MAVMNFGQSILSSVGQLAVMLLAAHQVVKGQITVGDFVLVNTYVMQIMTPLNNLGRS</sequence>
<feature type="signal peptide" evidence="4">
    <location>
        <begin position="1"/>
        <end position="30"/>
    </location>
</feature>
<keyword evidence="7" id="KW-1185">Reference proteome</keyword>
<dbReference type="InterPro" id="IPR011527">
    <property type="entry name" value="ABC1_TM_dom"/>
</dbReference>
<evidence type="ECO:0000256" key="2">
    <source>
        <dbReference type="ARBA" id="ARBA00022989"/>
    </source>
</evidence>
<feature type="chain" id="PRO_5043486874" description="ABC transmembrane type-1 domain-containing protein" evidence="4">
    <location>
        <begin position="31"/>
        <end position="57"/>
    </location>
</feature>
<evidence type="ECO:0000313" key="6">
    <source>
        <dbReference type="EMBL" id="KAL0486941.1"/>
    </source>
</evidence>
<protein>
    <recommendedName>
        <fullName evidence="5">ABC transmembrane type-1 domain-containing protein</fullName>
    </recommendedName>
</protein>
<dbReference type="AlphaFoldDB" id="A0AAW2ZAS8"/>
<evidence type="ECO:0000256" key="3">
    <source>
        <dbReference type="ARBA" id="ARBA00023136"/>
    </source>
</evidence>
<dbReference type="GO" id="GO:0140359">
    <property type="term" value="F:ABC-type transporter activity"/>
    <property type="evidence" value="ECO:0007669"/>
    <property type="project" value="InterPro"/>
</dbReference>
<dbReference type="Proteomes" id="UP001431209">
    <property type="component" value="Unassembled WGS sequence"/>
</dbReference>
<evidence type="ECO:0000313" key="7">
    <source>
        <dbReference type="Proteomes" id="UP001431209"/>
    </source>
</evidence>
<evidence type="ECO:0000256" key="4">
    <source>
        <dbReference type="SAM" id="SignalP"/>
    </source>
</evidence>
<keyword evidence="3" id="KW-0472">Membrane</keyword>
<dbReference type="GO" id="GO:0016020">
    <property type="term" value="C:membrane"/>
    <property type="evidence" value="ECO:0007669"/>
    <property type="project" value="InterPro"/>
</dbReference>
<dbReference type="Gene3D" id="1.20.1560.10">
    <property type="entry name" value="ABC transporter type 1, transmembrane domain"/>
    <property type="match status" value="1"/>
</dbReference>